<protein>
    <submittedName>
        <fullName evidence="1">Uncharacterized protein</fullName>
    </submittedName>
</protein>
<evidence type="ECO:0000313" key="1">
    <source>
        <dbReference type="EMBL" id="GAG59313.1"/>
    </source>
</evidence>
<accession>X0ZG52</accession>
<dbReference type="EMBL" id="BART01007532">
    <property type="protein sequence ID" value="GAG59313.1"/>
    <property type="molecule type" value="Genomic_DNA"/>
</dbReference>
<reference evidence="1" key="1">
    <citation type="journal article" date="2014" name="Front. Microbiol.">
        <title>High frequency of phylogenetically diverse reductive dehalogenase-homologous genes in deep subseafloor sedimentary metagenomes.</title>
        <authorList>
            <person name="Kawai M."/>
            <person name="Futagami T."/>
            <person name="Toyoda A."/>
            <person name="Takaki Y."/>
            <person name="Nishi S."/>
            <person name="Hori S."/>
            <person name="Arai W."/>
            <person name="Tsubouchi T."/>
            <person name="Morono Y."/>
            <person name="Uchiyama I."/>
            <person name="Ito T."/>
            <person name="Fujiyama A."/>
            <person name="Inagaki F."/>
            <person name="Takami H."/>
        </authorList>
    </citation>
    <scope>NUCLEOTIDE SEQUENCE</scope>
    <source>
        <strain evidence="1">Expedition CK06-06</strain>
    </source>
</reference>
<dbReference type="AlphaFoldDB" id="X0ZG52"/>
<gene>
    <name evidence="1" type="ORF">S01H4_17132</name>
</gene>
<organism evidence="1">
    <name type="scientific">marine sediment metagenome</name>
    <dbReference type="NCBI Taxonomy" id="412755"/>
    <lineage>
        <taxon>unclassified sequences</taxon>
        <taxon>metagenomes</taxon>
        <taxon>ecological metagenomes</taxon>
    </lineage>
</organism>
<comment type="caution">
    <text evidence="1">The sequence shown here is derived from an EMBL/GenBank/DDBJ whole genome shotgun (WGS) entry which is preliminary data.</text>
</comment>
<sequence>MIQEMIFGHLADMPEDDSIHTRISVQLGSHWIVTNPFRVDPGK</sequence>
<name>X0ZG52_9ZZZZ</name>
<proteinExistence type="predicted"/>